<organism evidence="10 11">
    <name type="scientific">Elioraea tepida</name>
    <dbReference type="NCBI Taxonomy" id="2843330"/>
    <lineage>
        <taxon>Bacteria</taxon>
        <taxon>Pseudomonadati</taxon>
        <taxon>Pseudomonadota</taxon>
        <taxon>Alphaproteobacteria</taxon>
        <taxon>Acetobacterales</taxon>
        <taxon>Elioraeaceae</taxon>
        <taxon>Elioraea</taxon>
    </lineage>
</organism>
<dbReference type="InterPro" id="IPR020846">
    <property type="entry name" value="MFS_dom"/>
</dbReference>
<feature type="domain" description="Major facilitator superfamily (MFS) profile" evidence="9">
    <location>
        <begin position="14"/>
        <end position="399"/>
    </location>
</feature>
<evidence type="ECO:0000256" key="6">
    <source>
        <dbReference type="ARBA" id="ARBA00022989"/>
    </source>
</evidence>
<feature type="transmembrane region" description="Helical" evidence="8">
    <location>
        <begin position="49"/>
        <end position="68"/>
    </location>
</feature>
<sequence>MRSPEEAHAPAPPPIWLLAGLISLGPLSTDLYLPALPAIADAFGTGALGAQWTLSGFLLAFAPSQLVYGPLADRFGRRPAMLWGLLVFLAGTAVCAAATSLGMLVAARVVQAVGACAGPVVARAVVRDTVPPERAPAVFATMAGLMSLAPAIGPVLGGVVTALSGWRATFLLLGLAAVAVLLASLRRLGETAPVLDRRALDPAVLVRTYGGLLAHRWFLGHAAVATASYTGLFCFISGSSHVIQKGLGLAPELYGPVFASAVAGYLAGSMIVRRISGQVAGRTMMRAGSLWCLACGWAGPVSLALTGPSLATVALPLILYMIGFAVVQPNAQAGAIAPFPAMAGRASALLGFLQWSIAALAGLFLGLVLDAAGWAMGLGIALSGTAAAVAVALLPREPASGGG</sequence>
<evidence type="ECO:0000256" key="3">
    <source>
        <dbReference type="ARBA" id="ARBA00022448"/>
    </source>
</evidence>
<keyword evidence="6 8" id="KW-1133">Transmembrane helix</keyword>
<keyword evidence="11" id="KW-1185">Reference proteome</keyword>
<feature type="transmembrane region" description="Helical" evidence="8">
    <location>
        <begin position="12"/>
        <end position="29"/>
    </location>
</feature>
<evidence type="ECO:0000313" key="10">
    <source>
        <dbReference type="EMBL" id="QXM25117.1"/>
    </source>
</evidence>
<protein>
    <recommendedName>
        <fullName evidence="8">Bcr/CflA family efflux transporter</fullName>
    </recommendedName>
</protein>
<dbReference type="GO" id="GO:0042910">
    <property type="term" value="F:xenobiotic transmembrane transporter activity"/>
    <property type="evidence" value="ECO:0007669"/>
    <property type="project" value="InterPro"/>
</dbReference>
<keyword evidence="4" id="KW-1003">Cell membrane</keyword>
<dbReference type="CDD" id="cd17320">
    <property type="entry name" value="MFS_MdfA_MDR_like"/>
    <property type="match status" value="1"/>
</dbReference>
<dbReference type="Proteomes" id="UP000694001">
    <property type="component" value="Chromosome"/>
</dbReference>
<comment type="similarity">
    <text evidence="2 8">Belongs to the major facilitator superfamily. Bcr/CmlA family.</text>
</comment>
<evidence type="ECO:0000256" key="1">
    <source>
        <dbReference type="ARBA" id="ARBA00004651"/>
    </source>
</evidence>
<feature type="transmembrane region" description="Helical" evidence="8">
    <location>
        <begin position="80"/>
        <end position="99"/>
    </location>
</feature>
<dbReference type="PROSITE" id="PS50850">
    <property type="entry name" value="MFS"/>
    <property type="match status" value="1"/>
</dbReference>
<dbReference type="AlphaFoldDB" id="A0A975YK54"/>
<accession>A0A975YK54</accession>
<keyword evidence="5 8" id="KW-0812">Transmembrane</keyword>
<evidence type="ECO:0000256" key="4">
    <source>
        <dbReference type="ARBA" id="ARBA00022475"/>
    </source>
</evidence>
<dbReference type="EMBL" id="CP076448">
    <property type="protein sequence ID" value="QXM25117.1"/>
    <property type="molecule type" value="Genomic_DNA"/>
</dbReference>
<feature type="transmembrane region" description="Helical" evidence="8">
    <location>
        <begin position="348"/>
        <end position="368"/>
    </location>
</feature>
<dbReference type="InterPro" id="IPR004812">
    <property type="entry name" value="Efflux_drug-R_Bcr/CmlA"/>
</dbReference>
<keyword evidence="8" id="KW-0997">Cell inner membrane</keyword>
<keyword evidence="7 8" id="KW-0472">Membrane</keyword>
<dbReference type="Pfam" id="PF07690">
    <property type="entry name" value="MFS_1"/>
    <property type="match status" value="1"/>
</dbReference>
<dbReference type="GO" id="GO:0005886">
    <property type="term" value="C:plasma membrane"/>
    <property type="evidence" value="ECO:0007669"/>
    <property type="project" value="UniProtKB-SubCell"/>
</dbReference>
<feature type="transmembrane region" description="Helical" evidence="8">
    <location>
        <begin position="166"/>
        <end position="185"/>
    </location>
</feature>
<feature type="transmembrane region" description="Helical" evidence="8">
    <location>
        <begin position="253"/>
        <end position="272"/>
    </location>
</feature>
<evidence type="ECO:0000313" key="11">
    <source>
        <dbReference type="Proteomes" id="UP000694001"/>
    </source>
</evidence>
<feature type="transmembrane region" description="Helical" evidence="8">
    <location>
        <begin position="374"/>
        <end position="394"/>
    </location>
</feature>
<proteinExistence type="inferred from homology"/>
<comment type="subcellular location">
    <subcellularLocation>
        <location evidence="8">Cell inner membrane</location>
        <topology evidence="8">Multi-pass membrane protein</topology>
    </subcellularLocation>
    <subcellularLocation>
        <location evidence="1">Cell membrane</location>
        <topology evidence="1">Multi-pass membrane protein</topology>
    </subcellularLocation>
</comment>
<dbReference type="PANTHER" id="PTHR23502">
    <property type="entry name" value="MAJOR FACILITATOR SUPERFAMILY"/>
    <property type="match status" value="1"/>
</dbReference>
<dbReference type="KEGG" id="elio:KO353_02365"/>
<evidence type="ECO:0000256" key="7">
    <source>
        <dbReference type="ARBA" id="ARBA00023136"/>
    </source>
</evidence>
<feature type="transmembrane region" description="Helical" evidence="8">
    <location>
        <begin position="217"/>
        <end position="238"/>
    </location>
</feature>
<dbReference type="RefSeq" id="WP_218286173.1">
    <property type="nucleotide sequence ID" value="NZ_CP076448.1"/>
</dbReference>
<comment type="caution">
    <text evidence="8">Lacks conserved residue(s) required for the propagation of feature annotation.</text>
</comment>
<keyword evidence="3 8" id="KW-0813">Transport</keyword>
<feature type="transmembrane region" description="Helical" evidence="8">
    <location>
        <begin position="138"/>
        <end position="160"/>
    </location>
</feature>
<evidence type="ECO:0000256" key="2">
    <source>
        <dbReference type="ARBA" id="ARBA00006236"/>
    </source>
</evidence>
<dbReference type="PANTHER" id="PTHR23502:SF132">
    <property type="entry name" value="POLYAMINE TRANSPORTER 2-RELATED"/>
    <property type="match status" value="1"/>
</dbReference>
<evidence type="ECO:0000259" key="9">
    <source>
        <dbReference type="PROSITE" id="PS50850"/>
    </source>
</evidence>
<reference evidence="10" key="1">
    <citation type="submission" date="2021-06" db="EMBL/GenBank/DDBJ databases">
        <title>Elioraea tepida, sp. nov., a moderately thermophilic aerobic anoxygenic phototrophic bacterium isolated from an alkaline siliceous hot spring mat community in Yellowstone National Park, WY, USA.</title>
        <authorList>
            <person name="Saini M.K."/>
            <person name="Yoshida S."/>
            <person name="Sebastian A."/>
            <person name="Hirose S."/>
            <person name="Hara E."/>
            <person name="Tamaki H."/>
            <person name="Soulier N.T."/>
            <person name="Albert I."/>
            <person name="Hanada S."/>
            <person name="Bryant D.A."/>
            <person name="Tank M."/>
        </authorList>
    </citation>
    <scope>NUCLEOTIDE SEQUENCE</scope>
    <source>
        <strain evidence="10">MS-P2</strain>
    </source>
</reference>
<gene>
    <name evidence="10" type="ORF">KO353_02365</name>
</gene>
<feature type="transmembrane region" description="Helical" evidence="8">
    <location>
        <begin position="284"/>
        <end position="303"/>
    </location>
</feature>
<name>A0A975YK54_9PROT</name>
<dbReference type="NCBIfam" id="TIGR00710">
    <property type="entry name" value="efflux_Bcr_CflA"/>
    <property type="match status" value="1"/>
</dbReference>
<dbReference type="GO" id="GO:1990961">
    <property type="term" value="P:xenobiotic detoxification by transmembrane export across the plasma membrane"/>
    <property type="evidence" value="ECO:0007669"/>
    <property type="project" value="InterPro"/>
</dbReference>
<dbReference type="InterPro" id="IPR011701">
    <property type="entry name" value="MFS"/>
</dbReference>
<evidence type="ECO:0000256" key="8">
    <source>
        <dbReference type="RuleBase" id="RU365088"/>
    </source>
</evidence>
<evidence type="ECO:0000256" key="5">
    <source>
        <dbReference type="ARBA" id="ARBA00022692"/>
    </source>
</evidence>